<dbReference type="InterPro" id="IPR036179">
    <property type="entry name" value="Ig-like_dom_sf"/>
</dbReference>
<accession>A0A2G8KQV7</accession>
<feature type="compositionally biased region" description="Polar residues" evidence="1">
    <location>
        <begin position="275"/>
        <end position="293"/>
    </location>
</feature>
<keyword evidence="2" id="KW-0472">Membrane</keyword>
<evidence type="ECO:0000313" key="4">
    <source>
        <dbReference type="EMBL" id="PIK50355.1"/>
    </source>
</evidence>
<proteinExistence type="predicted"/>
<feature type="transmembrane region" description="Helical" evidence="2">
    <location>
        <begin position="229"/>
        <end position="249"/>
    </location>
</feature>
<dbReference type="AlphaFoldDB" id="A0A2G8KQV7"/>
<evidence type="ECO:0000256" key="2">
    <source>
        <dbReference type="SAM" id="Phobius"/>
    </source>
</evidence>
<name>A0A2G8KQV7_STIJA</name>
<dbReference type="PROSITE" id="PS50835">
    <property type="entry name" value="IG_LIKE"/>
    <property type="match status" value="1"/>
</dbReference>
<keyword evidence="2" id="KW-1133">Transmembrane helix</keyword>
<dbReference type="STRING" id="307972.A0A2G8KQV7"/>
<comment type="caution">
    <text evidence="4">The sequence shown here is derived from an EMBL/GenBank/DDBJ whole genome shotgun (WGS) entry which is preliminary data.</text>
</comment>
<protein>
    <recommendedName>
        <fullName evidence="3">Ig-like domain-containing protein</fullName>
    </recommendedName>
</protein>
<dbReference type="SUPFAM" id="SSF48726">
    <property type="entry name" value="Immunoglobulin"/>
    <property type="match status" value="1"/>
</dbReference>
<organism evidence="4 5">
    <name type="scientific">Stichopus japonicus</name>
    <name type="common">Sea cucumber</name>
    <dbReference type="NCBI Taxonomy" id="307972"/>
    <lineage>
        <taxon>Eukaryota</taxon>
        <taxon>Metazoa</taxon>
        <taxon>Echinodermata</taxon>
        <taxon>Eleutherozoa</taxon>
        <taxon>Echinozoa</taxon>
        <taxon>Holothuroidea</taxon>
        <taxon>Aspidochirotacea</taxon>
        <taxon>Aspidochirotida</taxon>
        <taxon>Stichopodidae</taxon>
        <taxon>Apostichopus</taxon>
    </lineage>
</organism>
<dbReference type="InterPro" id="IPR003599">
    <property type="entry name" value="Ig_sub"/>
</dbReference>
<feature type="compositionally biased region" description="Polar residues" evidence="1">
    <location>
        <begin position="358"/>
        <end position="392"/>
    </location>
</feature>
<reference evidence="4 5" key="1">
    <citation type="journal article" date="2017" name="PLoS Biol.">
        <title>The sea cucumber genome provides insights into morphological evolution and visceral regeneration.</title>
        <authorList>
            <person name="Zhang X."/>
            <person name="Sun L."/>
            <person name="Yuan J."/>
            <person name="Sun Y."/>
            <person name="Gao Y."/>
            <person name="Zhang L."/>
            <person name="Li S."/>
            <person name="Dai H."/>
            <person name="Hamel J.F."/>
            <person name="Liu C."/>
            <person name="Yu Y."/>
            <person name="Liu S."/>
            <person name="Lin W."/>
            <person name="Guo K."/>
            <person name="Jin S."/>
            <person name="Xu P."/>
            <person name="Storey K.B."/>
            <person name="Huan P."/>
            <person name="Zhang T."/>
            <person name="Zhou Y."/>
            <person name="Zhang J."/>
            <person name="Lin C."/>
            <person name="Li X."/>
            <person name="Xing L."/>
            <person name="Huo D."/>
            <person name="Sun M."/>
            <person name="Wang L."/>
            <person name="Mercier A."/>
            <person name="Li F."/>
            <person name="Yang H."/>
            <person name="Xiang J."/>
        </authorList>
    </citation>
    <scope>NUCLEOTIDE SEQUENCE [LARGE SCALE GENOMIC DNA]</scope>
    <source>
        <strain evidence="4">Shaxun</strain>
        <tissue evidence="4">Muscle</tissue>
    </source>
</reference>
<dbReference type="InterPro" id="IPR013783">
    <property type="entry name" value="Ig-like_fold"/>
</dbReference>
<feature type="domain" description="Ig-like" evidence="3">
    <location>
        <begin position="2"/>
        <end position="89"/>
    </location>
</feature>
<sequence length="455" mass="49881">MPVVEGDQIRPKNLTVMLGGSVCLVCPVPSQRTGLLWILSPDTTLYRDNTNVGGHKMKSELNNKSCHVSNYSIQIKNITRSRGDGEYQCKEHRMVVATFRVTINYDSSLEIVWQGNVLTEHLLRRSGELECRGYGLISPVTLRWLVDGNEIKSKVFNESRGTAVNVTIRLYVANLKVLNKNITCIGSGYMQVDLINTLPIIDQRLESTTTNSTQTGDNRSELRNILRDLLLLCAAFAMFVFSFSIFTLIRSHSRRHTERYESYFSILRGRIGTLRPSSTITRGPSITGPSSTIPRGPSSTITRGPSSTITSGPPRTGPPSTITRGPSSTITSGPPRTGPPSTITRGPSSTITRGPSRTGPTSTITRGPPSTITRAPSSTITRGPSSTITSGPSIMGTMEPFRTGTRPVLNGTTMELRHYSPPRPLPIPPRVEERLGGEGDYVIMKRVVNIEQQKD</sequence>
<keyword evidence="5" id="KW-1185">Reference proteome</keyword>
<dbReference type="Gene3D" id="2.60.40.10">
    <property type="entry name" value="Immunoglobulins"/>
    <property type="match status" value="1"/>
</dbReference>
<dbReference type="Proteomes" id="UP000230750">
    <property type="component" value="Unassembled WGS sequence"/>
</dbReference>
<feature type="region of interest" description="Disordered" evidence="1">
    <location>
        <begin position="275"/>
        <end position="402"/>
    </location>
</feature>
<evidence type="ECO:0000313" key="5">
    <source>
        <dbReference type="Proteomes" id="UP000230750"/>
    </source>
</evidence>
<evidence type="ECO:0000256" key="1">
    <source>
        <dbReference type="SAM" id="MobiDB-lite"/>
    </source>
</evidence>
<gene>
    <name evidence="4" type="ORF">BSL78_12772</name>
</gene>
<keyword evidence="2" id="KW-0812">Transmembrane</keyword>
<dbReference type="EMBL" id="MRZV01000422">
    <property type="protein sequence ID" value="PIK50355.1"/>
    <property type="molecule type" value="Genomic_DNA"/>
</dbReference>
<evidence type="ECO:0000259" key="3">
    <source>
        <dbReference type="PROSITE" id="PS50835"/>
    </source>
</evidence>
<dbReference type="SMART" id="SM00409">
    <property type="entry name" value="IG"/>
    <property type="match status" value="1"/>
</dbReference>
<dbReference type="InterPro" id="IPR007110">
    <property type="entry name" value="Ig-like_dom"/>
</dbReference>
<feature type="compositionally biased region" description="Low complexity" evidence="1">
    <location>
        <begin position="296"/>
        <end position="353"/>
    </location>
</feature>